<dbReference type="VEuPathDB" id="TriTrypDB:LpyrH10_08_2770"/>
<reference evidence="3 4" key="1">
    <citation type="submission" date="2015-07" db="EMBL/GenBank/DDBJ databases">
        <title>High-quality genome of monoxenous trypanosomatid Leptomonas pyrrhocoris.</title>
        <authorList>
            <person name="Flegontov P."/>
            <person name="Butenko A."/>
            <person name="Firsov S."/>
            <person name="Vlcek C."/>
            <person name="Logacheva M.D."/>
            <person name="Field M."/>
            <person name="Filatov D."/>
            <person name="Flegontova O."/>
            <person name="Gerasimov E."/>
            <person name="Jackson A.P."/>
            <person name="Kelly S."/>
            <person name="Opperdoes F."/>
            <person name="O'Reilly A."/>
            <person name="Votypka J."/>
            <person name="Yurchenko V."/>
            <person name="Lukes J."/>
        </authorList>
    </citation>
    <scope>NUCLEOTIDE SEQUENCE [LARGE SCALE GENOMIC DNA]</scope>
    <source>
        <strain evidence="3">H10</strain>
    </source>
</reference>
<gene>
    <name evidence="3" type="ORF">ABB37_04828</name>
</gene>
<proteinExistence type="predicted"/>
<name>A0A0M9G1S0_LEPPY</name>
<dbReference type="OMA" id="NAMTATH"/>
<keyword evidence="2" id="KW-0812">Transmembrane</keyword>
<evidence type="ECO:0000313" key="4">
    <source>
        <dbReference type="Proteomes" id="UP000037923"/>
    </source>
</evidence>
<keyword evidence="4" id="KW-1185">Reference proteome</keyword>
<dbReference type="EMBL" id="LGTL01000008">
    <property type="protein sequence ID" value="KPA80640.1"/>
    <property type="molecule type" value="Genomic_DNA"/>
</dbReference>
<evidence type="ECO:0000256" key="1">
    <source>
        <dbReference type="SAM" id="MobiDB-lite"/>
    </source>
</evidence>
<evidence type="ECO:0000256" key="2">
    <source>
        <dbReference type="SAM" id="Phobius"/>
    </source>
</evidence>
<feature type="transmembrane region" description="Helical" evidence="2">
    <location>
        <begin position="33"/>
        <end position="57"/>
    </location>
</feature>
<feature type="region of interest" description="Disordered" evidence="1">
    <location>
        <begin position="416"/>
        <end position="476"/>
    </location>
</feature>
<organism evidence="3 4">
    <name type="scientific">Leptomonas pyrrhocoris</name>
    <name type="common">Firebug parasite</name>
    <dbReference type="NCBI Taxonomy" id="157538"/>
    <lineage>
        <taxon>Eukaryota</taxon>
        <taxon>Discoba</taxon>
        <taxon>Euglenozoa</taxon>
        <taxon>Kinetoplastea</taxon>
        <taxon>Metakinetoplastina</taxon>
        <taxon>Trypanosomatida</taxon>
        <taxon>Trypanosomatidae</taxon>
        <taxon>Leishmaniinae</taxon>
        <taxon>Leptomonas</taxon>
    </lineage>
</organism>
<accession>A0A0M9G1S0</accession>
<keyword evidence="2" id="KW-1133">Transmembrane helix</keyword>
<dbReference type="OrthoDB" id="262895at2759"/>
<dbReference type="GeneID" id="26905119"/>
<sequence>MRMDVHLFLLLPDRFRSGLLIRVMFPSTITTPVVHHFFLLLLFYFSCVLSTTSLSFLRKDTSSFYGLLYLLAFVSYCFSVLNENKMNMQSTSRGIEDLLYNLGSSLERFKGVNGLQRLVTTGKLSLLSLFGEFERTRDEVYEKRSAAVNETRRCLIQIADEFEGITGTAQKLVHKIDHLLNTLVCFHRACDMELDDRSTTDDSDAQQLLRDFAQMQEKNNKLKTSLNDFCTSTSTCADLTRSAVAQLGEMDTSTSYEVSVALTDFDRQRRRVQVRRNEFTNAMSSASSRQDPVVQFAEFNYLKESDALEGYGRRYIDSLAAAMTTTAFALEQSSMTGWASSNVFFVQLGLFFHDMTEGSRSVAVNLLSVKNAQKVSRQLTDEKRTLLQQQRTAARDSTTQEREDVHYEIGGVAYSTTMTASRATPTSSNASPRQSPMHVDSNSHVTQDPVHPQTSSTFSTSTPAVSKSVDLSDLFQ</sequence>
<dbReference type="AlphaFoldDB" id="A0A0M9G1S0"/>
<feature type="compositionally biased region" description="Polar residues" evidence="1">
    <location>
        <begin position="416"/>
        <end position="446"/>
    </location>
</feature>
<dbReference type="Proteomes" id="UP000037923">
    <property type="component" value="Unassembled WGS sequence"/>
</dbReference>
<evidence type="ECO:0000313" key="3">
    <source>
        <dbReference type="EMBL" id="KPA80640.1"/>
    </source>
</evidence>
<dbReference type="RefSeq" id="XP_015659079.1">
    <property type="nucleotide sequence ID" value="XM_015802635.1"/>
</dbReference>
<feature type="transmembrane region" description="Helical" evidence="2">
    <location>
        <begin position="64"/>
        <end position="81"/>
    </location>
</feature>
<protein>
    <submittedName>
        <fullName evidence="3">Uncharacterized protein</fullName>
    </submittedName>
</protein>
<comment type="caution">
    <text evidence="3">The sequence shown here is derived from an EMBL/GenBank/DDBJ whole genome shotgun (WGS) entry which is preliminary data.</text>
</comment>
<keyword evidence="2" id="KW-0472">Membrane</keyword>